<dbReference type="Pfam" id="PF07686">
    <property type="entry name" value="V-set"/>
    <property type="match status" value="1"/>
</dbReference>
<feature type="chain" id="PRO_5025549030" description="Immunoglobulin V-set domain-containing protein" evidence="7">
    <location>
        <begin position="35"/>
        <end position="244"/>
    </location>
</feature>
<dbReference type="Ensembl" id="ENSRFET00010025770.1">
    <property type="protein sequence ID" value="ENSRFEP00010023693.1"/>
    <property type="gene ID" value="ENSRFEG00010015843.1"/>
</dbReference>
<feature type="transmembrane region" description="Helical" evidence="6">
    <location>
        <begin position="153"/>
        <end position="176"/>
    </location>
</feature>
<dbReference type="GO" id="GO:0005886">
    <property type="term" value="C:plasma membrane"/>
    <property type="evidence" value="ECO:0007669"/>
    <property type="project" value="TreeGrafter"/>
</dbReference>
<evidence type="ECO:0000256" key="6">
    <source>
        <dbReference type="SAM" id="Phobius"/>
    </source>
</evidence>
<dbReference type="Gene3D" id="2.60.40.10">
    <property type="entry name" value="Immunoglobulins"/>
    <property type="match status" value="1"/>
</dbReference>
<dbReference type="GO" id="GO:1990782">
    <property type="term" value="F:protein tyrosine kinase binding"/>
    <property type="evidence" value="ECO:0007669"/>
    <property type="project" value="TreeGrafter"/>
</dbReference>
<organism evidence="9 10">
    <name type="scientific">Rhinolophus ferrumequinum</name>
    <name type="common">Greater horseshoe bat</name>
    <dbReference type="NCBI Taxonomy" id="59479"/>
    <lineage>
        <taxon>Eukaryota</taxon>
        <taxon>Metazoa</taxon>
        <taxon>Chordata</taxon>
        <taxon>Craniata</taxon>
        <taxon>Vertebrata</taxon>
        <taxon>Euteleostomi</taxon>
        <taxon>Mammalia</taxon>
        <taxon>Eutheria</taxon>
        <taxon>Laurasiatheria</taxon>
        <taxon>Chiroptera</taxon>
        <taxon>Yinpterochiroptera</taxon>
        <taxon>Rhinolophoidea</taxon>
        <taxon>Rhinolophidae</taxon>
        <taxon>Rhinolophinae</taxon>
        <taxon>Rhinolophus</taxon>
    </lineage>
</organism>
<reference evidence="10" key="3">
    <citation type="submission" date="2018-12" db="EMBL/GenBank/DDBJ databases">
        <title>G10K-VGP greater horseshoe bat female genome, primary haplotype.</title>
        <authorList>
            <person name="Teeling E."/>
            <person name="Myers G."/>
            <person name="Vernes S."/>
            <person name="Pippel M."/>
            <person name="Winkler S."/>
            <person name="Fedrigo O."/>
            <person name="Rhie A."/>
            <person name="Koren S."/>
            <person name="Phillippy A."/>
            <person name="Lewin H."/>
            <person name="Damas J."/>
            <person name="Howe K."/>
            <person name="Mountcastle J."/>
            <person name="Jarvis E.D."/>
        </authorList>
    </citation>
    <scope>NUCLEOTIDE SEQUENCE [LARGE SCALE GENOMIC DNA]</scope>
</reference>
<keyword evidence="2" id="KW-0325">Glycoprotein</keyword>
<dbReference type="GO" id="GO:0002682">
    <property type="term" value="P:regulation of immune system process"/>
    <property type="evidence" value="ECO:0007669"/>
    <property type="project" value="TreeGrafter"/>
</dbReference>
<keyword evidence="10" id="KW-1185">Reference proteome</keyword>
<dbReference type="InterPro" id="IPR050831">
    <property type="entry name" value="CEA_cell_adhesion"/>
</dbReference>
<dbReference type="InterPro" id="IPR013106">
    <property type="entry name" value="Ig_V-set"/>
</dbReference>
<keyword evidence="3" id="KW-0393">Immunoglobulin domain</keyword>
<evidence type="ECO:0000256" key="2">
    <source>
        <dbReference type="ARBA" id="ARBA00023180"/>
    </source>
</evidence>
<feature type="domain" description="Immunoglobulin V-set" evidence="8">
    <location>
        <begin position="58"/>
        <end position="128"/>
    </location>
</feature>
<dbReference type="CDD" id="cd05774">
    <property type="entry name" value="IgV_CEACAM_D1"/>
    <property type="match status" value="1"/>
</dbReference>
<dbReference type="FunFam" id="2.60.40.10:FF:000340">
    <property type="entry name" value="Carcinoembryonic antigen-related cell adhesion molecule 1"/>
    <property type="match status" value="1"/>
</dbReference>
<keyword evidence="6" id="KW-0472">Membrane</keyword>
<sequence>MEHPSAPAHRGRVRWQGFLLAVSLLTFWSPPTTAQLALELMPAIPIKGKDVLFFVYNQTENLIGYAWFKGPIVNISRRIASYRIDTKRNTTGPAYSGREIIYPNGSLLFQNVTLEDTGYYTLQALNIDLQAELVTGQLRVYQKTSTGSSPQTVAGIVIGVLAGVVLAAALGCFLFLRRTRRASGLHDPGEHRPPASTPGRGLSGTSASPAPLPGPRTVVPIYEELLHPSTNIYCRIDPKAEVAS</sequence>
<feature type="signal peptide" evidence="7">
    <location>
        <begin position="1"/>
        <end position="34"/>
    </location>
</feature>
<proteinExistence type="inferred from homology"/>
<dbReference type="CDD" id="cd12087">
    <property type="entry name" value="TM_EGFR-like"/>
    <property type="match status" value="1"/>
</dbReference>
<dbReference type="GeneTree" id="ENSGT01100000263479"/>
<keyword evidence="6" id="KW-1133">Transmembrane helix</keyword>
<evidence type="ECO:0000256" key="7">
    <source>
        <dbReference type="SAM" id="SignalP"/>
    </source>
</evidence>
<reference evidence="9 10" key="1">
    <citation type="journal article" date="2015" name="Annu Rev Anim Biosci">
        <title>The Genome 10K Project: a way forward.</title>
        <authorList>
            <person name="Koepfli K.P."/>
            <person name="Paten B."/>
            <person name="O'Brien S.J."/>
            <person name="Koepfli K.P."/>
            <person name="Paten B."/>
            <person name="Antunes A."/>
            <person name="Belov K."/>
            <person name="Bustamante C."/>
            <person name="Castoe T.A."/>
            <person name="Clawson H."/>
            <person name="Crawford A.J."/>
            <person name="Diekhans M."/>
            <person name="Distel D."/>
            <person name="Durbin R."/>
            <person name="Earl D."/>
            <person name="Fujita M.K."/>
            <person name="Gamble T."/>
            <person name="Georges A."/>
            <person name="Gemmell N."/>
            <person name="Gilbert M.T."/>
            <person name="Graves J.M."/>
            <person name="Green R.E."/>
            <person name="Hickey G."/>
            <person name="Jarvis E.D."/>
            <person name="Johnson W."/>
            <person name="Komissarov A."/>
            <person name="Korf I."/>
            <person name="Kuhn R."/>
            <person name="Larkin D.M."/>
            <person name="Lewin H."/>
            <person name="Lopez J.V."/>
            <person name="Ma J."/>
            <person name="Marques-Bonet T."/>
            <person name="Miller W."/>
            <person name="Murphy R."/>
            <person name="Pevzner P."/>
            <person name="Shapiro B."/>
            <person name="Steiner C."/>
            <person name="Tamazian G."/>
            <person name="Venkatesh B."/>
            <person name="Wang J."/>
            <person name="Wayne R."/>
            <person name="Wiley E."/>
            <person name="Yang H."/>
            <person name="Zhang G."/>
            <person name="Haussler D."/>
            <person name="Ryder O."/>
            <person name="O'Brien S.J."/>
        </authorList>
    </citation>
    <scope>NUCLEOTIDE SEQUENCE</scope>
</reference>
<dbReference type="GO" id="GO:0007165">
    <property type="term" value="P:signal transduction"/>
    <property type="evidence" value="ECO:0007669"/>
    <property type="project" value="TreeGrafter"/>
</dbReference>
<name>A0A671FMJ7_RHIFE</name>
<dbReference type="AlphaFoldDB" id="A0A671FMJ7"/>
<dbReference type="GO" id="GO:0009986">
    <property type="term" value="C:cell surface"/>
    <property type="evidence" value="ECO:0007669"/>
    <property type="project" value="TreeGrafter"/>
</dbReference>
<evidence type="ECO:0000313" key="10">
    <source>
        <dbReference type="Proteomes" id="UP000472240"/>
    </source>
</evidence>
<evidence type="ECO:0000313" key="9">
    <source>
        <dbReference type="Ensembl" id="ENSRFEP00010023693.1"/>
    </source>
</evidence>
<reference evidence="9" key="5">
    <citation type="submission" date="2025-09" db="UniProtKB">
        <authorList>
            <consortium name="Ensembl"/>
        </authorList>
    </citation>
    <scope>IDENTIFICATION</scope>
</reference>
<dbReference type="PANTHER" id="PTHR44427">
    <property type="entry name" value="CARCINOEMBRYONIC ANTIGEN-RELATED CELL ADHESION MOLECULE 19"/>
    <property type="match status" value="1"/>
</dbReference>
<reference evidence="9" key="4">
    <citation type="submission" date="2025-08" db="UniProtKB">
        <authorList>
            <consortium name="Ensembl"/>
        </authorList>
    </citation>
    <scope>IDENTIFICATION</scope>
</reference>
<evidence type="ECO:0000256" key="4">
    <source>
        <dbReference type="ARBA" id="ARBA00038222"/>
    </source>
</evidence>
<feature type="region of interest" description="Disordered" evidence="5">
    <location>
        <begin position="183"/>
        <end position="214"/>
    </location>
</feature>
<dbReference type="PANTHER" id="PTHR44427:SF1">
    <property type="entry name" value="CARCINOEMBRYONIC ANTIGEN-RELATED CELL ADHESION MOLECULE 1"/>
    <property type="match status" value="1"/>
</dbReference>
<evidence type="ECO:0000256" key="5">
    <source>
        <dbReference type="SAM" id="MobiDB-lite"/>
    </source>
</evidence>
<evidence type="ECO:0000256" key="1">
    <source>
        <dbReference type="ARBA" id="ARBA00022729"/>
    </source>
</evidence>
<keyword evidence="6" id="KW-0812">Transmembrane</keyword>
<protein>
    <recommendedName>
        <fullName evidence="8">Immunoglobulin V-set domain-containing protein</fullName>
    </recommendedName>
</protein>
<accession>A0A671FMJ7</accession>
<dbReference type="InterPro" id="IPR036179">
    <property type="entry name" value="Ig-like_dom_sf"/>
</dbReference>
<evidence type="ECO:0000259" key="8">
    <source>
        <dbReference type="Pfam" id="PF07686"/>
    </source>
</evidence>
<dbReference type="Proteomes" id="UP000472240">
    <property type="component" value="Chromosome 15"/>
</dbReference>
<reference evidence="9 10" key="2">
    <citation type="journal article" date="2018" name="Annu Rev Anim Biosci">
        <title>Bat Biology, Genomes, and the Bat1K Project: To Generate Chromosome-Level Genomes for All Living Bat Species.</title>
        <authorList>
            <person name="Teeling E.C."/>
            <person name="Vernes S.C."/>
            <person name="Davalos L.M."/>
            <person name="Ray D.A."/>
            <person name="Gilbert M.T.P."/>
            <person name="Myers E."/>
        </authorList>
    </citation>
    <scope>NUCLEOTIDE SEQUENCE</scope>
</reference>
<evidence type="ECO:0000256" key="3">
    <source>
        <dbReference type="ARBA" id="ARBA00023319"/>
    </source>
</evidence>
<keyword evidence="1 7" id="KW-0732">Signal</keyword>
<comment type="similarity">
    <text evidence="4">Belongs to the immunoglobulin superfamily. CEA family.</text>
</comment>
<dbReference type="SUPFAM" id="SSF48726">
    <property type="entry name" value="Immunoglobulin"/>
    <property type="match status" value="1"/>
</dbReference>
<dbReference type="InterPro" id="IPR013783">
    <property type="entry name" value="Ig-like_fold"/>
</dbReference>